<keyword evidence="2" id="KW-1185">Reference proteome</keyword>
<dbReference type="Gene3D" id="1.10.10.10">
    <property type="entry name" value="Winged helix-like DNA-binding domain superfamily/Winged helix DNA-binding domain"/>
    <property type="match status" value="1"/>
</dbReference>
<reference evidence="1 2" key="1">
    <citation type="submission" date="2024-08" db="EMBL/GenBank/DDBJ databases">
        <title>Two novel Cytobacillus novel species.</title>
        <authorList>
            <person name="Liu G."/>
        </authorList>
    </citation>
    <scope>NUCLEOTIDE SEQUENCE [LARGE SCALE GENOMIC DNA]</scope>
    <source>
        <strain evidence="1 2">FJAT-53684</strain>
    </source>
</reference>
<sequence length="422" mass="47631">MFTRMALIGSAEFIERIQSVAPLVGGIELDSYIYKQPHEAPLIIKDLKPCDVVFFSGALPYFFSKKEHEKLPVPVIYLAQDELAIASSLLASFYHKHISLDRVSIDLFNASLVKNVLTSVDINTLPEHIIDLEKMLNRDVFDLAALVSFHKSLWEKGAIDLALTSVHAVYNQLIEHGIPAMRMADPKITLIRGLQEAKSQANYAKSQSAQVAVGYVSIHSTDKEHERLIRSFAHDIHATVQQLTHSSYTLYSTRGDIEGVIEQDLFLEYLTDFPEIAIGFGYGSTIIEADKNAIVALSFAEKELNKNCAYILTNEKELIGPFPEEQRQQRLINDSPAFLQIAQKAKLSPANLSKIIQFGKVRQSHHFTAADLSDYLQVTRRTTERMIKKLVEHGYIHVVGEEMTYQQGRPRAVYILNMPIYN</sequence>
<evidence type="ECO:0000313" key="2">
    <source>
        <dbReference type="Proteomes" id="UP001601058"/>
    </source>
</evidence>
<dbReference type="SUPFAM" id="SSF46785">
    <property type="entry name" value="Winged helix' DNA-binding domain"/>
    <property type="match status" value="1"/>
</dbReference>
<dbReference type="InterPro" id="IPR036390">
    <property type="entry name" value="WH_DNA-bd_sf"/>
</dbReference>
<protein>
    <submittedName>
        <fullName evidence="1">Transcriptional regulator</fullName>
    </submittedName>
</protein>
<dbReference type="Proteomes" id="UP001601058">
    <property type="component" value="Unassembled WGS sequence"/>
</dbReference>
<organism evidence="1 2">
    <name type="scientific">Cytobacillus mangrovibacter</name>
    <dbReference type="NCBI Taxonomy" id="3299024"/>
    <lineage>
        <taxon>Bacteria</taxon>
        <taxon>Bacillati</taxon>
        <taxon>Bacillota</taxon>
        <taxon>Bacilli</taxon>
        <taxon>Bacillales</taxon>
        <taxon>Bacillaceae</taxon>
        <taxon>Cytobacillus</taxon>
    </lineage>
</organism>
<accession>A0ABW6K2Z6</accession>
<gene>
    <name evidence="1" type="ORF">ACFYKT_13405</name>
</gene>
<comment type="caution">
    <text evidence="1">The sequence shown here is derived from an EMBL/GenBank/DDBJ whole genome shotgun (WGS) entry which is preliminary data.</text>
</comment>
<evidence type="ECO:0000313" key="1">
    <source>
        <dbReference type="EMBL" id="MFE8697335.1"/>
    </source>
</evidence>
<dbReference type="RefSeq" id="WP_389220295.1">
    <property type="nucleotide sequence ID" value="NZ_JBIACJ010000006.1"/>
</dbReference>
<dbReference type="EMBL" id="JBIACJ010000006">
    <property type="protein sequence ID" value="MFE8697335.1"/>
    <property type="molecule type" value="Genomic_DNA"/>
</dbReference>
<dbReference type="InterPro" id="IPR036388">
    <property type="entry name" value="WH-like_DNA-bd_sf"/>
</dbReference>
<proteinExistence type="predicted"/>
<name>A0ABW6K2Z6_9BACI</name>